<keyword evidence="3" id="KW-1185">Reference proteome</keyword>
<gene>
    <name evidence="2" type="ORF">CFP56_026246</name>
</gene>
<dbReference type="AlphaFoldDB" id="A0AAW0K2C1"/>
<name>A0AAW0K2C1_QUESU</name>
<evidence type="ECO:0000313" key="2">
    <source>
        <dbReference type="EMBL" id="KAK7832619.1"/>
    </source>
</evidence>
<proteinExistence type="predicted"/>
<sequence>MNKSSTHKASSTKKKTSVKKIEEDLAKSRAAIREAIGQGCIQVRRKRDLSLEDLFTEIHTLFIRAP</sequence>
<evidence type="ECO:0000313" key="3">
    <source>
        <dbReference type="Proteomes" id="UP000237347"/>
    </source>
</evidence>
<protein>
    <submittedName>
        <fullName evidence="2">Uncharacterized protein</fullName>
    </submittedName>
</protein>
<reference evidence="2 3" key="1">
    <citation type="journal article" date="2018" name="Sci. Data">
        <title>The draft genome sequence of cork oak.</title>
        <authorList>
            <person name="Ramos A.M."/>
            <person name="Usie A."/>
            <person name="Barbosa P."/>
            <person name="Barros P.M."/>
            <person name="Capote T."/>
            <person name="Chaves I."/>
            <person name="Simoes F."/>
            <person name="Abreu I."/>
            <person name="Carrasquinho I."/>
            <person name="Faro C."/>
            <person name="Guimaraes J.B."/>
            <person name="Mendonca D."/>
            <person name="Nobrega F."/>
            <person name="Rodrigues L."/>
            <person name="Saibo N.J.M."/>
            <person name="Varela M.C."/>
            <person name="Egas C."/>
            <person name="Matos J."/>
            <person name="Miguel C.M."/>
            <person name="Oliveira M.M."/>
            <person name="Ricardo C.P."/>
            <person name="Goncalves S."/>
        </authorList>
    </citation>
    <scope>NUCLEOTIDE SEQUENCE [LARGE SCALE GENOMIC DNA]</scope>
    <source>
        <strain evidence="3">cv. HL8</strain>
    </source>
</reference>
<evidence type="ECO:0000256" key="1">
    <source>
        <dbReference type="SAM" id="MobiDB-lite"/>
    </source>
</evidence>
<feature type="region of interest" description="Disordered" evidence="1">
    <location>
        <begin position="1"/>
        <end position="20"/>
    </location>
</feature>
<dbReference type="Proteomes" id="UP000237347">
    <property type="component" value="Unassembled WGS sequence"/>
</dbReference>
<dbReference type="EMBL" id="PKMF04000420">
    <property type="protein sequence ID" value="KAK7832619.1"/>
    <property type="molecule type" value="Genomic_DNA"/>
</dbReference>
<comment type="caution">
    <text evidence="2">The sequence shown here is derived from an EMBL/GenBank/DDBJ whole genome shotgun (WGS) entry which is preliminary data.</text>
</comment>
<accession>A0AAW0K2C1</accession>
<organism evidence="2 3">
    <name type="scientific">Quercus suber</name>
    <name type="common">Cork oak</name>
    <dbReference type="NCBI Taxonomy" id="58331"/>
    <lineage>
        <taxon>Eukaryota</taxon>
        <taxon>Viridiplantae</taxon>
        <taxon>Streptophyta</taxon>
        <taxon>Embryophyta</taxon>
        <taxon>Tracheophyta</taxon>
        <taxon>Spermatophyta</taxon>
        <taxon>Magnoliopsida</taxon>
        <taxon>eudicotyledons</taxon>
        <taxon>Gunneridae</taxon>
        <taxon>Pentapetalae</taxon>
        <taxon>rosids</taxon>
        <taxon>fabids</taxon>
        <taxon>Fagales</taxon>
        <taxon>Fagaceae</taxon>
        <taxon>Quercus</taxon>
    </lineage>
</organism>